<accession>A0A4R1XUF9</accession>
<keyword evidence="2 9" id="KW-0121">Carboxypeptidase</keyword>
<dbReference type="PIRSF" id="PIRSF028757">
    <property type="entry name" value="LD-carboxypeptidase"/>
    <property type="match status" value="1"/>
</dbReference>
<keyword evidence="4" id="KW-0378">Hydrolase</keyword>
<sequence length="304" mass="33342">MHFQIVSPSSCVEIDQIELAQQHLQALGHQVSLAPHMTAQYRYLAGTVEQRLQDLKQACMDPSVDAIWCGRGGTGAAQLLPYLEPWILTKPIIGYSDSTVLLNYVAMHGGQALHAPVFQEIACKNLEQSPISSDALEVIRLLSTERSSSNKNALHTNRYVLSAENAIALQPSSTASIGPAQVLGGNLTVLCCLQGTAHALKLTQPSILMLEDVGEPFYRLERCLTQLLQSIDLSQLTAVVMGDFYQCPQKNVPHSIAQIFAEHLDPLQIPLYQCSSFGHGEHNRPFWIGASGRIEQLQLVIEHG</sequence>
<dbReference type="GO" id="GO:0006508">
    <property type="term" value="P:proteolysis"/>
    <property type="evidence" value="ECO:0007669"/>
    <property type="project" value="UniProtKB-KW"/>
</dbReference>
<dbReference type="PANTHER" id="PTHR30237:SF2">
    <property type="entry name" value="MUREIN TETRAPEPTIDE CARBOXYPEPTIDASE"/>
    <property type="match status" value="1"/>
</dbReference>
<dbReference type="AlphaFoldDB" id="A0A4R1XUF9"/>
<evidence type="ECO:0000313" key="9">
    <source>
        <dbReference type="EMBL" id="TCM66771.1"/>
    </source>
</evidence>
<name>A0A4R1XUF9_ACICA</name>
<organism evidence="9 10">
    <name type="scientific">Acinetobacter calcoaceticus</name>
    <dbReference type="NCBI Taxonomy" id="471"/>
    <lineage>
        <taxon>Bacteria</taxon>
        <taxon>Pseudomonadati</taxon>
        <taxon>Pseudomonadota</taxon>
        <taxon>Gammaproteobacteria</taxon>
        <taxon>Moraxellales</taxon>
        <taxon>Moraxellaceae</taxon>
        <taxon>Acinetobacter</taxon>
        <taxon>Acinetobacter calcoaceticus/baumannii complex</taxon>
    </lineage>
</organism>
<evidence type="ECO:0000256" key="1">
    <source>
        <dbReference type="ARBA" id="ARBA00010233"/>
    </source>
</evidence>
<dbReference type="InterPro" id="IPR027478">
    <property type="entry name" value="LdcA_N"/>
</dbReference>
<dbReference type="GO" id="GO:0004180">
    <property type="term" value="F:carboxypeptidase activity"/>
    <property type="evidence" value="ECO:0007669"/>
    <property type="project" value="UniProtKB-KW"/>
</dbReference>
<dbReference type="InterPro" id="IPR040449">
    <property type="entry name" value="Peptidase_S66_N"/>
</dbReference>
<dbReference type="Pfam" id="PF17676">
    <property type="entry name" value="Peptidase_S66C"/>
    <property type="match status" value="1"/>
</dbReference>
<keyword evidence="5" id="KW-0720">Serine protease</keyword>
<dbReference type="InterPro" id="IPR003507">
    <property type="entry name" value="S66_fam"/>
</dbReference>
<feature type="active site" description="Charge relay system" evidence="6">
    <location>
        <position position="211"/>
    </location>
</feature>
<evidence type="ECO:0000313" key="10">
    <source>
        <dbReference type="Proteomes" id="UP000294963"/>
    </source>
</evidence>
<dbReference type="PANTHER" id="PTHR30237">
    <property type="entry name" value="MURAMOYLTETRAPEPTIDE CARBOXYPEPTIDASE"/>
    <property type="match status" value="1"/>
</dbReference>
<feature type="active site" description="Charge relay system" evidence="6">
    <location>
        <position position="279"/>
    </location>
</feature>
<protein>
    <submittedName>
        <fullName evidence="9">Murein tetrapeptidase LD-carboxypeptidase</fullName>
    </submittedName>
</protein>
<evidence type="ECO:0000256" key="3">
    <source>
        <dbReference type="ARBA" id="ARBA00022670"/>
    </source>
</evidence>
<dbReference type="CDD" id="cd07025">
    <property type="entry name" value="Peptidase_S66"/>
    <property type="match status" value="1"/>
</dbReference>
<feature type="domain" description="LD-carboxypeptidase N-terminal" evidence="7">
    <location>
        <begin position="4"/>
        <end position="113"/>
    </location>
</feature>
<dbReference type="Gene3D" id="3.50.30.60">
    <property type="entry name" value="LD-carboxypeptidase A C-terminal domain-like"/>
    <property type="match status" value="1"/>
</dbReference>
<reference evidence="9 10" key="1">
    <citation type="submission" date="2019-03" db="EMBL/GenBank/DDBJ databases">
        <title>Genomic analyses of the natural microbiome of Caenorhabditis elegans.</title>
        <authorList>
            <person name="Samuel B."/>
        </authorList>
    </citation>
    <scope>NUCLEOTIDE SEQUENCE [LARGE SCALE GENOMIC DNA]</scope>
    <source>
        <strain evidence="9 10">JUb89</strain>
    </source>
</reference>
<dbReference type="EMBL" id="SLVJ01000011">
    <property type="protein sequence ID" value="TCM66771.1"/>
    <property type="molecule type" value="Genomic_DNA"/>
</dbReference>
<comment type="similarity">
    <text evidence="1">Belongs to the peptidase S66 family.</text>
</comment>
<dbReference type="InterPro" id="IPR027461">
    <property type="entry name" value="Carboxypeptidase_A_C_sf"/>
</dbReference>
<gene>
    <name evidence="9" type="ORF">EC844_11161</name>
</gene>
<dbReference type="InterPro" id="IPR040921">
    <property type="entry name" value="Peptidase_S66C"/>
</dbReference>
<dbReference type="OrthoDB" id="9807329at2"/>
<keyword evidence="3" id="KW-0645">Protease</keyword>
<evidence type="ECO:0000259" key="7">
    <source>
        <dbReference type="Pfam" id="PF02016"/>
    </source>
</evidence>
<feature type="domain" description="LD-carboxypeptidase C-terminal" evidence="8">
    <location>
        <begin position="181"/>
        <end position="293"/>
    </location>
</feature>
<comment type="caution">
    <text evidence="9">The sequence shown here is derived from an EMBL/GenBank/DDBJ whole genome shotgun (WGS) entry which is preliminary data.</text>
</comment>
<dbReference type="Proteomes" id="UP000294963">
    <property type="component" value="Unassembled WGS sequence"/>
</dbReference>
<evidence type="ECO:0000256" key="5">
    <source>
        <dbReference type="ARBA" id="ARBA00022825"/>
    </source>
</evidence>
<dbReference type="SUPFAM" id="SSF52317">
    <property type="entry name" value="Class I glutamine amidotransferase-like"/>
    <property type="match status" value="1"/>
</dbReference>
<evidence type="ECO:0000256" key="4">
    <source>
        <dbReference type="ARBA" id="ARBA00022801"/>
    </source>
</evidence>
<dbReference type="Gene3D" id="3.40.50.10740">
    <property type="entry name" value="Class I glutamine amidotransferase-like"/>
    <property type="match status" value="1"/>
</dbReference>
<proteinExistence type="inferred from homology"/>
<evidence type="ECO:0000259" key="8">
    <source>
        <dbReference type="Pfam" id="PF17676"/>
    </source>
</evidence>
<keyword evidence="10" id="KW-1185">Reference proteome</keyword>
<evidence type="ECO:0000256" key="2">
    <source>
        <dbReference type="ARBA" id="ARBA00022645"/>
    </source>
</evidence>
<dbReference type="SUPFAM" id="SSF141986">
    <property type="entry name" value="LD-carboxypeptidase A C-terminal domain-like"/>
    <property type="match status" value="1"/>
</dbReference>
<dbReference type="Pfam" id="PF02016">
    <property type="entry name" value="Peptidase_S66"/>
    <property type="match status" value="1"/>
</dbReference>
<dbReference type="GO" id="GO:0008236">
    <property type="term" value="F:serine-type peptidase activity"/>
    <property type="evidence" value="ECO:0007669"/>
    <property type="project" value="UniProtKB-KW"/>
</dbReference>
<feature type="active site" description="Nucleophile" evidence="6">
    <location>
        <position position="96"/>
    </location>
</feature>
<dbReference type="InterPro" id="IPR029062">
    <property type="entry name" value="Class_I_gatase-like"/>
</dbReference>
<evidence type="ECO:0000256" key="6">
    <source>
        <dbReference type="PIRSR" id="PIRSR028757-1"/>
    </source>
</evidence>